<protein>
    <recommendedName>
        <fullName evidence="8">Tissue inhibitor of metalloproteinase</fullName>
    </recommendedName>
</protein>
<evidence type="ECO:0000313" key="6">
    <source>
        <dbReference type="EMBL" id="PZG51543.1"/>
    </source>
</evidence>
<dbReference type="GO" id="GO:0002020">
    <property type="term" value="F:protease binding"/>
    <property type="evidence" value="ECO:0007669"/>
    <property type="project" value="TreeGrafter"/>
</dbReference>
<sequence length="252" mass="25608">MVVLRLLAVAGMVSGLVVAGAGTACACTCAELPPAESVRQSAAVFTATVVSVRPEKPAIDEGQVTATLRADHVYKGGRQALIKVSTPAQSPACGYSFERGARYLVFAKKEQGRLTTMLCSGNRRVPAGTRALRAGDGTGMDEISQKLIKALGDPGPLISAKKPKPRPDRKAEATSPAPEASAVPEPAPAVPSPVPDRGSPQVTPPAPGMETRAHSEPAPAGPAPGVIAAAAGGSALAIGGAAAFLTARRRRR</sequence>
<dbReference type="PANTHER" id="PTHR11844">
    <property type="entry name" value="METALLOPROTEASE INHIBITOR"/>
    <property type="match status" value="1"/>
</dbReference>
<dbReference type="PANTHER" id="PTHR11844:SF33">
    <property type="entry name" value="TISSUE INHIBITOR OF METALLOPROTEINASE"/>
    <property type="match status" value="1"/>
</dbReference>
<dbReference type="GO" id="GO:0051045">
    <property type="term" value="P:negative regulation of membrane protein ectodomain proteolysis"/>
    <property type="evidence" value="ECO:0007669"/>
    <property type="project" value="TreeGrafter"/>
</dbReference>
<evidence type="ECO:0000256" key="2">
    <source>
        <dbReference type="ARBA" id="ARBA00022525"/>
    </source>
</evidence>
<dbReference type="Gene3D" id="2.40.50.120">
    <property type="match status" value="1"/>
</dbReference>
<evidence type="ECO:0000256" key="4">
    <source>
        <dbReference type="SAM" id="Phobius"/>
    </source>
</evidence>
<feature type="compositionally biased region" description="Pro residues" evidence="3">
    <location>
        <begin position="185"/>
        <end position="194"/>
    </location>
</feature>
<evidence type="ECO:0000256" key="5">
    <source>
        <dbReference type="SAM" id="SignalP"/>
    </source>
</evidence>
<keyword evidence="5" id="KW-0732">Signal</keyword>
<comment type="caution">
    <text evidence="6">The sequence shown here is derived from an EMBL/GenBank/DDBJ whole genome shotgun (WGS) entry which is preliminary data.</text>
</comment>
<keyword evidence="2" id="KW-0964">Secreted</keyword>
<dbReference type="InterPro" id="IPR001820">
    <property type="entry name" value="TIMP"/>
</dbReference>
<evidence type="ECO:0000256" key="3">
    <source>
        <dbReference type="SAM" id="MobiDB-lite"/>
    </source>
</evidence>
<keyword evidence="4" id="KW-0472">Membrane</keyword>
<organism evidence="6 7">
    <name type="scientific">Spongiactinospora gelatinilytica</name>
    <dbReference type="NCBI Taxonomy" id="2666298"/>
    <lineage>
        <taxon>Bacteria</taxon>
        <taxon>Bacillati</taxon>
        <taxon>Actinomycetota</taxon>
        <taxon>Actinomycetes</taxon>
        <taxon>Streptosporangiales</taxon>
        <taxon>Streptosporangiaceae</taxon>
        <taxon>Spongiactinospora</taxon>
    </lineage>
</organism>
<dbReference type="GO" id="GO:0031012">
    <property type="term" value="C:extracellular matrix"/>
    <property type="evidence" value="ECO:0007669"/>
    <property type="project" value="TreeGrafter"/>
</dbReference>
<feature type="compositionally biased region" description="Low complexity" evidence="3">
    <location>
        <begin position="173"/>
        <end position="184"/>
    </location>
</feature>
<evidence type="ECO:0000256" key="1">
    <source>
        <dbReference type="ARBA" id="ARBA00004613"/>
    </source>
</evidence>
<evidence type="ECO:0008006" key="8">
    <source>
        <dbReference type="Google" id="ProtNLM"/>
    </source>
</evidence>
<dbReference type="EMBL" id="POUA01000041">
    <property type="protein sequence ID" value="PZG51543.1"/>
    <property type="molecule type" value="Genomic_DNA"/>
</dbReference>
<keyword evidence="4" id="KW-0812">Transmembrane</keyword>
<keyword evidence="4" id="KW-1133">Transmembrane helix</keyword>
<comment type="subcellular location">
    <subcellularLocation>
        <location evidence="1">Secreted</location>
    </subcellularLocation>
</comment>
<feature type="chain" id="PRO_5039317942" description="Tissue inhibitor of metalloproteinase" evidence="5">
    <location>
        <begin position="20"/>
        <end position="252"/>
    </location>
</feature>
<dbReference type="RefSeq" id="WP_158557962.1">
    <property type="nucleotide sequence ID" value="NZ_POUA01000041.1"/>
</dbReference>
<accession>A0A2W2GV38</accession>
<dbReference type="GO" id="GO:0005615">
    <property type="term" value="C:extracellular space"/>
    <property type="evidence" value="ECO:0007669"/>
    <property type="project" value="TreeGrafter"/>
</dbReference>
<feature type="transmembrane region" description="Helical" evidence="4">
    <location>
        <begin position="225"/>
        <end position="247"/>
    </location>
</feature>
<feature type="region of interest" description="Disordered" evidence="3">
    <location>
        <begin position="150"/>
        <end position="227"/>
    </location>
</feature>
<dbReference type="Proteomes" id="UP000248544">
    <property type="component" value="Unassembled WGS sequence"/>
</dbReference>
<gene>
    <name evidence="6" type="ORF">C1I98_08200</name>
</gene>
<name>A0A2W2GV38_9ACTN</name>
<dbReference type="SUPFAM" id="SSF50242">
    <property type="entry name" value="TIMP-like"/>
    <property type="match status" value="1"/>
</dbReference>
<dbReference type="PROSITE" id="PS51257">
    <property type="entry name" value="PROKAR_LIPOPROTEIN"/>
    <property type="match status" value="1"/>
</dbReference>
<keyword evidence="7" id="KW-1185">Reference proteome</keyword>
<feature type="signal peptide" evidence="5">
    <location>
        <begin position="1"/>
        <end position="19"/>
    </location>
</feature>
<dbReference type="AlphaFoldDB" id="A0A2W2GV38"/>
<evidence type="ECO:0000313" key="7">
    <source>
        <dbReference type="Proteomes" id="UP000248544"/>
    </source>
</evidence>
<dbReference type="GO" id="GO:0008191">
    <property type="term" value="F:metalloendopeptidase inhibitor activity"/>
    <property type="evidence" value="ECO:0007669"/>
    <property type="project" value="InterPro"/>
</dbReference>
<proteinExistence type="predicted"/>
<reference evidence="6 7" key="1">
    <citation type="submission" date="2018-01" db="EMBL/GenBank/DDBJ databases">
        <title>Draft genome sequence of Sphaerisporangium sp. 7K107.</title>
        <authorList>
            <person name="Sahin N."/>
            <person name="Saygin H."/>
            <person name="Ay H."/>
        </authorList>
    </citation>
    <scope>NUCLEOTIDE SEQUENCE [LARGE SCALE GENOMIC DNA]</scope>
    <source>
        <strain evidence="6 7">7K107</strain>
    </source>
</reference>
<dbReference type="Pfam" id="PF00965">
    <property type="entry name" value="TIMP"/>
    <property type="match status" value="1"/>
</dbReference>
<dbReference type="InterPro" id="IPR008993">
    <property type="entry name" value="TIMP-like_OB-fold"/>
</dbReference>